<keyword evidence="1 3" id="KW-0238">DNA-binding</keyword>
<dbReference type="EMBL" id="KL596828">
    <property type="protein sequence ID" value="KER23959.1"/>
    <property type="molecule type" value="Genomic_DNA"/>
</dbReference>
<dbReference type="Proteomes" id="UP000054324">
    <property type="component" value="Unassembled WGS sequence"/>
</dbReference>
<comment type="subcellular location">
    <subcellularLocation>
        <location evidence="3">Nucleus</location>
    </subcellularLocation>
</comment>
<dbReference type="GeneID" id="20322436"/>
<dbReference type="InterPro" id="IPR001766">
    <property type="entry name" value="Fork_head_dom"/>
</dbReference>
<evidence type="ECO:0000256" key="4">
    <source>
        <dbReference type="SAM" id="MobiDB-lite"/>
    </source>
</evidence>
<dbReference type="InterPro" id="IPR050211">
    <property type="entry name" value="FOX_domain-containing"/>
</dbReference>
<dbReference type="OrthoDB" id="5402974at2759"/>
<feature type="DNA-binding region" description="Fork-head" evidence="3">
    <location>
        <begin position="281"/>
        <end position="326"/>
    </location>
</feature>
<evidence type="ECO:0000256" key="1">
    <source>
        <dbReference type="ARBA" id="ARBA00023125"/>
    </source>
</evidence>
<feature type="compositionally biased region" description="Polar residues" evidence="4">
    <location>
        <begin position="569"/>
        <end position="581"/>
    </location>
</feature>
<evidence type="ECO:0000313" key="7">
    <source>
        <dbReference type="Proteomes" id="UP000054324"/>
    </source>
</evidence>
<dbReference type="SMART" id="SM00339">
    <property type="entry name" value="FH"/>
    <property type="match status" value="1"/>
</dbReference>
<dbReference type="KEGG" id="ovi:T265_08257"/>
<dbReference type="InterPro" id="IPR036388">
    <property type="entry name" value="WH-like_DNA-bd_sf"/>
</dbReference>
<accession>A0A075A8W9</accession>
<dbReference type="PROSITE" id="PS00658">
    <property type="entry name" value="FORK_HEAD_2"/>
    <property type="match status" value="1"/>
</dbReference>
<gene>
    <name evidence="6" type="ORF">T265_08257</name>
</gene>
<protein>
    <recommendedName>
        <fullName evidence="5">Fork-head domain-containing protein</fullName>
    </recommendedName>
</protein>
<keyword evidence="7" id="KW-1185">Reference proteome</keyword>
<dbReference type="PANTHER" id="PTHR11829:SF388">
    <property type="entry name" value="FORK HEAD DOMAIN-CONTAINING PROTEIN L1-RELATED"/>
    <property type="match status" value="1"/>
</dbReference>
<dbReference type="GO" id="GO:0009653">
    <property type="term" value="P:anatomical structure morphogenesis"/>
    <property type="evidence" value="ECO:0007669"/>
    <property type="project" value="TreeGrafter"/>
</dbReference>
<evidence type="ECO:0000256" key="2">
    <source>
        <dbReference type="ARBA" id="ARBA00023242"/>
    </source>
</evidence>
<dbReference type="PANTHER" id="PTHR11829">
    <property type="entry name" value="FORKHEAD BOX PROTEIN"/>
    <property type="match status" value="1"/>
</dbReference>
<feature type="region of interest" description="Disordered" evidence="4">
    <location>
        <begin position="680"/>
        <end position="715"/>
    </location>
</feature>
<proteinExistence type="predicted"/>
<feature type="domain" description="Fork-head" evidence="5">
    <location>
        <begin position="281"/>
        <end position="326"/>
    </location>
</feature>
<dbReference type="PROSITE" id="PS50039">
    <property type="entry name" value="FORK_HEAD_3"/>
    <property type="match status" value="2"/>
</dbReference>
<feature type="region of interest" description="Disordered" evidence="4">
    <location>
        <begin position="560"/>
        <end position="613"/>
    </location>
</feature>
<dbReference type="SUPFAM" id="SSF46785">
    <property type="entry name" value="Winged helix' DNA-binding domain"/>
    <property type="match status" value="2"/>
</dbReference>
<feature type="domain" description="Fork-head" evidence="5">
    <location>
        <begin position="466"/>
        <end position="565"/>
    </location>
</feature>
<dbReference type="CTD" id="20322436"/>
<dbReference type="InterPro" id="IPR018122">
    <property type="entry name" value="TF_fork_head_CS_1"/>
</dbReference>
<reference evidence="6 7" key="1">
    <citation type="submission" date="2013-11" db="EMBL/GenBank/DDBJ databases">
        <title>Opisthorchis viverrini - life in the bile duct.</title>
        <authorList>
            <person name="Young N.D."/>
            <person name="Nagarajan N."/>
            <person name="Lin S.J."/>
            <person name="Korhonen P.K."/>
            <person name="Jex A.R."/>
            <person name="Hall R.S."/>
            <person name="Safavi-Hemami H."/>
            <person name="Kaewkong W."/>
            <person name="Bertrand D."/>
            <person name="Gao S."/>
            <person name="Seet Q."/>
            <person name="Wongkham S."/>
            <person name="Teh B.T."/>
            <person name="Wongkham C."/>
            <person name="Intapan P.M."/>
            <person name="Maleewong W."/>
            <person name="Yang X."/>
            <person name="Hu M."/>
            <person name="Wang Z."/>
            <person name="Hofmann A."/>
            <person name="Sternberg P.W."/>
            <person name="Tan P."/>
            <person name="Wang J."/>
            <person name="Gasser R.B."/>
        </authorList>
    </citation>
    <scope>NUCLEOTIDE SEQUENCE [LARGE SCALE GENOMIC DNA]</scope>
</reference>
<evidence type="ECO:0000259" key="5">
    <source>
        <dbReference type="PROSITE" id="PS50039"/>
    </source>
</evidence>
<name>A0A075A8W9_OPIVI</name>
<dbReference type="STRING" id="6198.A0A075A8W9"/>
<organism evidence="6 7">
    <name type="scientific">Opisthorchis viverrini</name>
    <name type="common">Southeast Asian liver fluke</name>
    <dbReference type="NCBI Taxonomy" id="6198"/>
    <lineage>
        <taxon>Eukaryota</taxon>
        <taxon>Metazoa</taxon>
        <taxon>Spiralia</taxon>
        <taxon>Lophotrochozoa</taxon>
        <taxon>Platyhelminthes</taxon>
        <taxon>Trematoda</taxon>
        <taxon>Digenea</taxon>
        <taxon>Opisthorchiida</taxon>
        <taxon>Opisthorchiata</taxon>
        <taxon>Opisthorchiidae</taxon>
        <taxon>Opisthorchis</taxon>
    </lineage>
</organism>
<feature type="compositionally biased region" description="Polar residues" evidence="4">
    <location>
        <begin position="680"/>
        <end position="703"/>
    </location>
</feature>
<evidence type="ECO:0000256" key="3">
    <source>
        <dbReference type="PROSITE-ProRule" id="PRU00089"/>
    </source>
</evidence>
<evidence type="ECO:0000313" key="6">
    <source>
        <dbReference type="EMBL" id="KER23959.1"/>
    </source>
</evidence>
<dbReference type="RefSeq" id="XP_009172269.1">
    <property type="nucleotide sequence ID" value="XM_009174005.1"/>
</dbReference>
<dbReference type="GO" id="GO:0000978">
    <property type="term" value="F:RNA polymerase II cis-regulatory region sequence-specific DNA binding"/>
    <property type="evidence" value="ECO:0007669"/>
    <property type="project" value="TreeGrafter"/>
</dbReference>
<keyword evidence="2 3" id="KW-0539">Nucleus</keyword>
<dbReference type="GO" id="GO:0000981">
    <property type="term" value="F:DNA-binding transcription factor activity, RNA polymerase II-specific"/>
    <property type="evidence" value="ECO:0007669"/>
    <property type="project" value="TreeGrafter"/>
</dbReference>
<dbReference type="Pfam" id="PF00250">
    <property type="entry name" value="Forkhead"/>
    <property type="match status" value="1"/>
</dbReference>
<dbReference type="Gene3D" id="1.10.10.10">
    <property type="entry name" value="Winged helix-like DNA-binding domain superfamily/Winged helix DNA-binding domain"/>
    <property type="match status" value="2"/>
</dbReference>
<feature type="DNA-binding region" description="Fork-head" evidence="3">
    <location>
        <begin position="466"/>
        <end position="565"/>
    </location>
</feature>
<feature type="compositionally biased region" description="Basic and acidic residues" evidence="4">
    <location>
        <begin position="593"/>
        <end position="609"/>
    </location>
</feature>
<dbReference type="PROSITE" id="PS00657">
    <property type="entry name" value="FORK_HEAD_1"/>
    <property type="match status" value="1"/>
</dbReference>
<dbReference type="GO" id="GO:0030154">
    <property type="term" value="P:cell differentiation"/>
    <property type="evidence" value="ECO:0007669"/>
    <property type="project" value="TreeGrafter"/>
</dbReference>
<dbReference type="GO" id="GO:0005634">
    <property type="term" value="C:nucleus"/>
    <property type="evidence" value="ECO:0007669"/>
    <property type="project" value="UniProtKB-SubCell"/>
</dbReference>
<dbReference type="InterPro" id="IPR030456">
    <property type="entry name" value="TF_fork_head_CS_2"/>
</dbReference>
<sequence length="715" mass="79378">MLLQLNDMTRIVSDHVVSSSMWLGPRWLKWLEREVTDRKVRGSNPNSASGHPLSRLGRPGSIPALVFPSGGIYMSPTSIKPLPLPVNLSADTDGGVKYNDYSVAQVFFQTLHYTMGRSSGYTNFQDLTGLAELYQAYMCQMCPRSDAPSSEKNGTDPSTLLRPNLVTTQGISDTHTSLTAPVTLVPSIPFGSPFFPHTAHTGPVVDNFLTPYFPQSVTAPSTTVKTSEYENCTATDSHTGKFPEPIWTGLEYYSSTPPTPSMSSSSPVGHNASGNTYPVTKPPYSYIALIAMAIKYAPGRKITLNALLRFASVGRYTMARSRKLGWFIIDGLSSGSRAGRPSAPSSLERLGQHLSYSCLDLGNLAVSHSSWLLVAWQLGTERLLPLNDSLKIVNYNHGRKNTRLLIVVSGTRYSGNAPVVTTRWLPQAALISGARWTEWLEREFTDRKVRGSKPTSTSRLPLSRFGQPGSIPALVSHSCVMAARHRKGATARRFRSIYRFIMENFPYYRDNRQGWQNSIRHNLSLNDCFVKLPRDKSRPGKGNYWTLSTNADEMFEHGNYRRRKRRTKANLSQISMTTTRSKPGLPDPRKHRSSESPLKRAKLEDRNEGLIRSNPTVFPPLPYSDTMRLAHRVTLSPPFQGCMLTCSMTEHSAHSIPSQHSIVGLDNSSPQLEELPLELTRSSQTIHQSRPSTKPSSLKSHSGFNIEDLIGSPKP</sequence>
<dbReference type="AlphaFoldDB" id="A0A075A8W9"/>
<dbReference type="InterPro" id="IPR036390">
    <property type="entry name" value="WH_DNA-bd_sf"/>
</dbReference>